<evidence type="ECO:0000313" key="1">
    <source>
        <dbReference type="EMBL" id="BAC94216.1"/>
    </source>
</evidence>
<gene>
    <name evidence="1" type="ordered locus">VV1452</name>
</gene>
<dbReference type="AlphaFoldDB" id="Q7MLH5"/>
<dbReference type="HOGENOM" id="CLU_3223801_0_0_6"/>
<name>Q7MLH5_VIBVY</name>
<organism evidence="1 2">
    <name type="scientific">Vibrio vulnificus (strain YJ016)</name>
    <dbReference type="NCBI Taxonomy" id="196600"/>
    <lineage>
        <taxon>Bacteria</taxon>
        <taxon>Pseudomonadati</taxon>
        <taxon>Pseudomonadota</taxon>
        <taxon>Gammaproteobacteria</taxon>
        <taxon>Vibrionales</taxon>
        <taxon>Vibrionaceae</taxon>
        <taxon>Vibrio</taxon>
    </lineage>
</organism>
<dbReference type="Proteomes" id="UP000002675">
    <property type="component" value="Chromosome I"/>
</dbReference>
<dbReference type="EMBL" id="BA000037">
    <property type="protein sequence ID" value="BAC94216.1"/>
    <property type="molecule type" value="Genomic_DNA"/>
</dbReference>
<proteinExistence type="predicted"/>
<accession>Q7MLH5</accession>
<evidence type="ECO:0000313" key="2">
    <source>
        <dbReference type="Proteomes" id="UP000002675"/>
    </source>
</evidence>
<protein>
    <submittedName>
        <fullName evidence="1">Uncharacterized protein</fullName>
    </submittedName>
</protein>
<sequence length="44" mass="4976">MAGQYYSAINRTMANKKKGSAYALPFVFLIYRTEITRFLAQIGA</sequence>
<reference evidence="1 2" key="1">
    <citation type="journal article" date="2003" name="Genome Res.">
        <title>Comparative genome analysis of Vibrio vulnificus, a marine pathogen.</title>
        <authorList>
            <person name="Chen C.Y."/>
            <person name="Wu K.M."/>
            <person name="Chang Y.C."/>
            <person name="Chang C.H."/>
            <person name="Tsai H.C."/>
            <person name="Liao T.L."/>
            <person name="Liu Y.M."/>
            <person name="Chen H.J."/>
            <person name="Shen A.B."/>
            <person name="Li J.C."/>
            <person name="Su T.L."/>
            <person name="Shao C.P."/>
            <person name="Lee C.T."/>
            <person name="Hor L.I."/>
            <person name="Tsai S.F."/>
        </authorList>
    </citation>
    <scope>NUCLEOTIDE SEQUENCE [LARGE SCALE GENOMIC DNA]</scope>
    <source>
        <strain evidence="1 2">YJ016</strain>
    </source>
</reference>
<dbReference type="KEGG" id="vvy:VV1452"/>